<name>A0A8X7C7E0_9ARAC</name>
<sequence length="121" mass="13903">MEVCKNMQEVNSRKLFIFQHLCSDKIATDLPQLGLKEILFYHRHYSKSIDELTALENRTVHQNCGGGGLKKVATLTAKYGLENRDYDRHTVQQRNPYYVVRKTGLVVHPIELDLIAASLMD</sequence>
<evidence type="ECO:0000313" key="1">
    <source>
        <dbReference type="EMBL" id="GFY56598.1"/>
    </source>
</evidence>
<dbReference type="EMBL" id="BMAV01011058">
    <property type="protein sequence ID" value="GFY56598.1"/>
    <property type="molecule type" value="Genomic_DNA"/>
</dbReference>
<dbReference type="AlphaFoldDB" id="A0A8X7C7E0"/>
<reference evidence="1" key="1">
    <citation type="submission" date="2020-08" db="EMBL/GenBank/DDBJ databases">
        <title>Multicomponent nature underlies the extraordinary mechanical properties of spider dragline silk.</title>
        <authorList>
            <person name="Kono N."/>
            <person name="Nakamura H."/>
            <person name="Mori M."/>
            <person name="Yoshida Y."/>
            <person name="Ohtoshi R."/>
            <person name="Malay A.D."/>
            <person name="Moran D.A.P."/>
            <person name="Tomita M."/>
            <person name="Numata K."/>
            <person name="Arakawa K."/>
        </authorList>
    </citation>
    <scope>NUCLEOTIDE SEQUENCE</scope>
</reference>
<comment type="caution">
    <text evidence="1">The sequence shown here is derived from an EMBL/GenBank/DDBJ whole genome shotgun (WGS) entry which is preliminary data.</text>
</comment>
<keyword evidence="2" id="KW-1185">Reference proteome</keyword>
<proteinExistence type="predicted"/>
<organism evidence="1 2">
    <name type="scientific">Trichonephila inaurata madagascariensis</name>
    <dbReference type="NCBI Taxonomy" id="2747483"/>
    <lineage>
        <taxon>Eukaryota</taxon>
        <taxon>Metazoa</taxon>
        <taxon>Ecdysozoa</taxon>
        <taxon>Arthropoda</taxon>
        <taxon>Chelicerata</taxon>
        <taxon>Arachnida</taxon>
        <taxon>Araneae</taxon>
        <taxon>Araneomorphae</taxon>
        <taxon>Entelegynae</taxon>
        <taxon>Araneoidea</taxon>
        <taxon>Nephilidae</taxon>
        <taxon>Trichonephila</taxon>
        <taxon>Trichonephila inaurata</taxon>
    </lineage>
</organism>
<accession>A0A8X7C7E0</accession>
<gene>
    <name evidence="1" type="ORF">TNIN_110691</name>
</gene>
<protein>
    <submittedName>
        <fullName evidence="1">Uncharacterized protein</fullName>
    </submittedName>
</protein>
<evidence type="ECO:0000313" key="2">
    <source>
        <dbReference type="Proteomes" id="UP000886998"/>
    </source>
</evidence>
<dbReference type="Proteomes" id="UP000886998">
    <property type="component" value="Unassembled WGS sequence"/>
</dbReference>
<dbReference type="OrthoDB" id="10553971at2759"/>